<keyword evidence="2" id="KW-1185">Reference proteome</keyword>
<dbReference type="Proteomes" id="UP001500902">
    <property type="component" value="Unassembled WGS sequence"/>
</dbReference>
<reference evidence="2" key="1">
    <citation type="journal article" date="2019" name="Int. J. Syst. Evol. Microbiol.">
        <title>The Global Catalogue of Microorganisms (GCM) 10K type strain sequencing project: providing services to taxonomists for standard genome sequencing and annotation.</title>
        <authorList>
            <consortium name="The Broad Institute Genomics Platform"/>
            <consortium name="The Broad Institute Genome Sequencing Center for Infectious Disease"/>
            <person name="Wu L."/>
            <person name="Ma J."/>
        </authorList>
    </citation>
    <scope>NUCLEOTIDE SEQUENCE [LARGE SCALE GENOMIC DNA]</scope>
    <source>
        <strain evidence="2">JCM 16904</strain>
    </source>
</reference>
<evidence type="ECO:0000313" key="1">
    <source>
        <dbReference type="EMBL" id="GAA3668787.1"/>
    </source>
</evidence>
<accession>A0ABP7BUA2</accession>
<name>A0ABP7BUA2_9ACTN</name>
<proteinExistence type="predicted"/>
<sequence>MTVPGHEHVITNVNDGWFAAIPAVERARAAAWPFEEETHVQAVQ</sequence>
<evidence type="ECO:0000313" key="2">
    <source>
        <dbReference type="Proteomes" id="UP001500902"/>
    </source>
</evidence>
<dbReference type="EMBL" id="BAAAZP010000073">
    <property type="protein sequence ID" value="GAA3668787.1"/>
    <property type="molecule type" value="Genomic_DNA"/>
</dbReference>
<protein>
    <submittedName>
        <fullName evidence="1">Uncharacterized protein</fullName>
    </submittedName>
</protein>
<organism evidence="1 2">
    <name type="scientific">Nonomuraea antimicrobica</name>
    <dbReference type="NCBI Taxonomy" id="561173"/>
    <lineage>
        <taxon>Bacteria</taxon>
        <taxon>Bacillati</taxon>
        <taxon>Actinomycetota</taxon>
        <taxon>Actinomycetes</taxon>
        <taxon>Streptosporangiales</taxon>
        <taxon>Streptosporangiaceae</taxon>
        <taxon>Nonomuraea</taxon>
    </lineage>
</organism>
<comment type="caution">
    <text evidence="1">The sequence shown here is derived from an EMBL/GenBank/DDBJ whole genome shotgun (WGS) entry which is preliminary data.</text>
</comment>
<dbReference type="RefSeq" id="WP_344878609.1">
    <property type="nucleotide sequence ID" value="NZ_BAAAZP010000073.1"/>
</dbReference>
<gene>
    <name evidence="1" type="ORF">GCM10022224_036160</name>
</gene>